<evidence type="ECO:0000256" key="3">
    <source>
        <dbReference type="ARBA" id="ARBA00022588"/>
    </source>
</evidence>
<dbReference type="PROSITE" id="PS00134">
    <property type="entry name" value="TRYPSIN_HIS"/>
    <property type="match status" value="1"/>
</dbReference>
<evidence type="ECO:0000256" key="8">
    <source>
        <dbReference type="ARBA" id="ARBA00022859"/>
    </source>
</evidence>
<dbReference type="AlphaFoldDB" id="A0A182FR64"/>
<dbReference type="FunFam" id="2.40.10.10:FF:000146">
    <property type="entry name" value="Serine protease 53"/>
    <property type="match status" value="1"/>
</dbReference>
<keyword evidence="8" id="KW-0391">Immunity</keyword>
<dbReference type="InterPro" id="IPR018114">
    <property type="entry name" value="TRYPSIN_HIS"/>
</dbReference>
<dbReference type="CDD" id="cd00190">
    <property type="entry name" value="Tryp_SPc"/>
    <property type="match status" value="2"/>
</dbReference>
<dbReference type="InterPro" id="IPR043504">
    <property type="entry name" value="Peptidase_S1_PA_chymotrypsin"/>
</dbReference>
<comment type="similarity">
    <text evidence="12">Belongs to the peptidase S1 family. CLIP subfamily.</text>
</comment>
<dbReference type="GO" id="GO:0004252">
    <property type="term" value="F:serine-type endopeptidase activity"/>
    <property type="evidence" value="ECO:0007669"/>
    <property type="project" value="InterPro"/>
</dbReference>
<keyword evidence="15" id="KW-1185">Reference proteome</keyword>
<dbReference type="GO" id="GO:0005576">
    <property type="term" value="C:extracellular region"/>
    <property type="evidence" value="ECO:0007669"/>
    <property type="project" value="UniProtKB-SubCell"/>
</dbReference>
<dbReference type="VEuPathDB" id="VectorBase:AALB20_038602"/>
<name>A0A182FR64_ANOAL</name>
<dbReference type="InterPro" id="IPR001254">
    <property type="entry name" value="Trypsin_dom"/>
</dbReference>
<dbReference type="SUPFAM" id="SSF50494">
    <property type="entry name" value="Trypsin-like serine proteases"/>
    <property type="match status" value="2"/>
</dbReference>
<dbReference type="Proteomes" id="UP000069272">
    <property type="component" value="Chromosome 2R"/>
</dbReference>
<keyword evidence="6" id="KW-0378">Hydrolase</keyword>
<keyword evidence="4" id="KW-0645">Protease</keyword>
<reference evidence="14" key="2">
    <citation type="submission" date="2022-08" db="UniProtKB">
        <authorList>
            <consortium name="EnsemblMetazoa"/>
        </authorList>
    </citation>
    <scope>IDENTIFICATION</scope>
    <source>
        <strain evidence="14">STECLA/ALBI9_A</strain>
    </source>
</reference>
<evidence type="ECO:0000256" key="6">
    <source>
        <dbReference type="ARBA" id="ARBA00022801"/>
    </source>
</evidence>
<accession>A0A182FR64</accession>
<dbReference type="InterPro" id="IPR009003">
    <property type="entry name" value="Peptidase_S1_PA"/>
</dbReference>
<dbReference type="PROSITE" id="PS00135">
    <property type="entry name" value="TRYPSIN_SER"/>
    <property type="match status" value="1"/>
</dbReference>
<dbReference type="InterPro" id="IPR001314">
    <property type="entry name" value="Peptidase_S1A"/>
</dbReference>
<protein>
    <recommendedName>
        <fullName evidence="13">Peptidase S1 domain-containing protein</fullName>
    </recommendedName>
</protein>
<keyword evidence="2" id="KW-0964">Secreted</keyword>
<dbReference type="VEuPathDB" id="VectorBase:AALB009040"/>
<evidence type="ECO:0000256" key="12">
    <source>
        <dbReference type="ARBA" id="ARBA00024195"/>
    </source>
</evidence>
<evidence type="ECO:0000256" key="2">
    <source>
        <dbReference type="ARBA" id="ARBA00022525"/>
    </source>
</evidence>
<dbReference type="InterPro" id="IPR033116">
    <property type="entry name" value="TRYPSIN_SER"/>
</dbReference>
<evidence type="ECO:0000256" key="5">
    <source>
        <dbReference type="ARBA" id="ARBA00022729"/>
    </source>
</evidence>
<dbReference type="EnsemblMetazoa" id="AALB009040-RA">
    <property type="protein sequence ID" value="AALB009040-PA"/>
    <property type="gene ID" value="AALB009040"/>
</dbReference>
<evidence type="ECO:0000256" key="10">
    <source>
        <dbReference type="ARBA" id="ARBA00023157"/>
    </source>
</evidence>
<proteinExistence type="inferred from homology"/>
<keyword evidence="7" id="KW-0720">Serine protease</keyword>
<dbReference type="PRINTS" id="PR00722">
    <property type="entry name" value="CHYMOTRYPSIN"/>
</dbReference>
<dbReference type="GO" id="GO:0006508">
    <property type="term" value="P:proteolysis"/>
    <property type="evidence" value="ECO:0007669"/>
    <property type="project" value="UniProtKB-KW"/>
</dbReference>
<dbReference type="PROSITE" id="PS50240">
    <property type="entry name" value="TRYPSIN_DOM"/>
    <property type="match status" value="2"/>
</dbReference>
<dbReference type="Pfam" id="PF00089">
    <property type="entry name" value="Trypsin"/>
    <property type="match status" value="2"/>
</dbReference>
<evidence type="ECO:0000313" key="15">
    <source>
        <dbReference type="Proteomes" id="UP000069272"/>
    </source>
</evidence>
<dbReference type="Gene3D" id="2.40.10.10">
    <property type="entry name" value="Trypsin-like serine proteases"/>
    <property type="match status" value="2"/>
</dbReference>
<keyword evidence="11" id="KW-0325">Glycoprotein</keyword>
<evidence type="ECO:0000256" key="9">
    <source>
        <dbReference type="ARBA" id="ARBA00023145"/>
    </source>
</evidence>
<keyword evidence="5" id="KW-0732">Signal</keyword>
<dbReference type="PANTHER" id="PTHR24252">
    <property type="entry name" value="ACROSIN-RELATED"/>
    <property type="match status" value="1"/>
</dbReference>
<evidence type="ECO:0000313" key="14">
    <source>
        <dbReference type="EnsemblMetazoa" id="AALB009040-PA"/>
    </source>
</evidence>
<dbReference type="PANTHER" id="PTHR24252:SF7">
    <property type="entry name" value="HYALIN"/>
    <property type="match status" value="1"/>
</dbReference>
<organism evidence="14 15">
    <name type="scientific">Anopheles albimanus</name>
    <name type="common">New world malaria mosquito</name>
    <dbReference type="NCBI Taxonomy" id="7167"/>
    <lineage>
        <taxon>Eukaryota</taxon>
        <taxon>Metazoa</taxon>
        <taxon>Ecdysozoa</taxon>
        <taxon>Arthropoda</taxon>
        <taxon>Hexapoda</taxon>
        <taxon>Insecta</taxon>
        <taxon>Pterygota</taxon>
        <taxon>Neoptera</taxon>
        <taxon>Endopterygota</taxon>
        <taxon>Diptera</taxon>
        <taxon>Nematocera</taxon>
        <taxon>Culicoidea</taxon>
        <taxon>Culicidae</taxon>
        <taxon>Anophelinae</taxon>
        <taxon>Anopheles</taxon>
    </lineage>
</organism>
<dbReference type="GO" id="GO:0045087">
    <property type="term" value="P:innate immune response"/>
    <property type="evidence" value="ECO:0007669"/>
    <property type="project" value="UniProtKB-KW"/>
</dbReference>
<keyword evidence="9" id="KW-0865">Zymogen</keyword>
<dbReference type="STRING" id="7167.A0A182FR64"/>
<evidence type="ECO:0000256" key="11">
    <source>
        <dbReference type="ARBA" id="ARBA00023180"/>
    </source>
</evidence>
<dbReference type="FunFam" id="2.40.10.10:FF:000028">
    <property type="entry name" value="Serine protease easter"/>
    <property type="match status" value="1"/>
</dbReference>
<evidence type="ECO:0000256" key="4">
    <source>
        <dbReference type="ARBA" id="ARBA00022670"/>
    </source>
</evidence>
<feature type="domain" description="Peptidase S1" evidence="13">
    <location>
        <begin position="30"/>
        <end position="291"/>
    </location>
</feature>
<evidence type="ECO:0000256" key="7">
    <source>
        <dbReference type="ARBA" id="ARBA00022825"/>
    </source>
</evidence>
<feature type="domain" description="Peptidase S1" evidence="13">
    <location>
        <begin position="289"/>
        <end position="545"/>
    </location>
</feature>
<evidence type="ECO:0000256" key="1">
    <source>
        <dbReference type="ARBA" id="ARBA00004613"/>
    </source>
</evidence>
<reference evidence="14 15" key="1">
    <citation type="journal article" date="2017" name="G3 (Bethesda)">
        <title>The Physical Genome Mapping of Anopheles albimanus Corrected Scaffold Misassemblies and Identified Interarm Rearrangements in Genus Anopheles.</title>
        <authorList>
            <person name="Artemov G.N."/>
            <person name="Peery A.N."/>
            <person name="Jiang X."/>
            <person name="Tu Z."/>
            <person name="Stegniy V.N."/>
            <person name="Sharakhova M.V."/>
            <person name="Sharakhov I.V."/>
        </authorList>
    </citation>
    <scope>NUCLEOTIDE SEQUENCE [LARGE SCALE GENOMIC DNA]</scope>
    <source>
        <strain evidence="14 15">ALBI9_A</strain>
    </source>
</reference>
<keyword evidence="3" id="KW-0399">Innate immunity</keyword>
<keyword evidence="10" id="KW-1015">Disulfide bond</keyword>
<evidence type="ECO:0000259" key="13">
    <source>
        <dbReference type="PROSITE" id="PS50240"/>
    </source>
</evidence>
<dbReference type="SMART" id="SM00020">
    <property type="entry name" value="Tryp_SPc"/>
    <property type="match status" value="2"/>
</dbReference>
<comment type="subcellular location">
    <subcellularLocation>
        <location evidence="1">Secreted</location>
    </subcellularLocation>
</comment>
<sequence>MAFKLRQMMFLWGVVNIVSILPYLHPVVAIVGGTEAVKGTYPHMALLGRVASEDTQSVAEAVYEWFCGGSLISDRFVLTAAHCAYSKMQNPPTIVRLGEHNLKDSQSPSRQDFGIRNIVHHPNFQHAYNDIALLELSARVIFNQFIQPACLWSNNEDPVHPLVATGWGSMGYYGEQATVLQKVQIPLVPNGVCNQKIVRNRRLRYGILGMQMCAGDPNGGKDTCAGDSGGPLQVLVPEAERKAGLCSSSYYVVGITSNGMICGAADRPGLVMHFVLMFGVTHLHPVIAIVGGEDAIKGEYPHMALLGRTSTGDSDGFVDLTIEWFCGGSLISDRFVLTAAHCAYSKMQNPPTIVRLGEHNLKDSQSPSRQDFGIRNIVHHPNFQHAYNDIALLELSARVIFNQFIQPACLWSNNEDPVHPLVATGWGSMGYYGEQATVLQKVQIPLVPNGACNQRIFPNRRLRYGILGMQMCAGDPNGGKDTCAGDSGGPLQVLVPEADRRSGLCSSFHYVVGVTSNGMICGTVNQPGIYSRVSCYIPWITQVLDSDRGQ</sequence>